<dbReference type="SUPFAM" id="SSF47616">
    <property type="entry name" value="GST C-terminal domain-like"/>
    <property type="match status" value="1"/>
</dbReference>
<dbReference type="PANTHER" id="PTHR44051">
    <property type="entry name" value="GLUTATHIONE S-TRANSFERASE-RELATED"/>
    <property type="match status" value="1"/>
</dbReference>
<evidence type="ECO:0008006" key="3">
    <source>
        <dbReference type="Google" id="ProtNLM"/>
    </source>
</evidence>
<dbReference type="Gene3D" id="1.20.1050.130">
    <property type="match status" value="1"/>
</dbReference>
<name>A0ABD3NJB2_9STRA</name>
<evidence type="ECO:0000313" key="2">
    <source>
        <dbReference type="Proteomes" id="UP001530400"/>
    </source>
</evidence>
<dbReference type="InterPro" id="IPR036282">
    <property type="entry name" value="Glutathione-S-Trfase_C_sf"/>
</dbReference>
<comment type="caution">
    <text evidence="1">The sequence shown here is derived from an EMBL/GenBank/DDBJ whole genome shotgun (WGS) entry which is preliminary data.</text>
</comment>
<dbReference type="PANTHER" id="PTHR44051:SF8">
    <property type="entry name" value="GLUTATHIONE S-TRANSFERASE GSTA"/>
    <property type="match status" value="1"/>
</dbReference>
<sequence>MCRPWSRRAKSVHPLGKVPALLVDYPKSTTGSGDSFVVLESAAINTFLGDLVREHGIIKNDRGNIRPILVPAPGTKERAKYESLVSFMMTELDAQSLWIHRKHSDLANIFGEAPLAVKEAKRQFDNSLLVMEDEIRMDSKGECSYLLPSGFSAADILFADCISWAKHIGWLLKNDGSVGEHDVAHKLTFPTTERDADQASSAIQPTVMSHKLERYRAMCRSRPAWKRANQLRKDQVAAEDLQNTSKL</sequence>
<protein>
    <recommendedName>
        <fullName evidence="3">Glutathione S-transferase</fullName>
    </recommendedName>
</protein>
<gene>
    <name evidence="1" type="ORF">ACHAWO_010184</name>
</gene>
<dbReference type="Proteomes" id="UP001530400">
    <property type="component" value="Unassembled WGS sequence"/>
</dbReference>
<keyword evidence="2" id="KW-1185">Reference proteome</keyword>
<dbReference type="AlphaFoldDB" id="A0ABD3NJB2"/>
<evidence type="ECO:0000313" key="1">
    <source>
        <dbReference type="EMBL" id="KAL3776026.1"/>
    </source>
</evidence>
<accession>A0ABD3NJB2</accession>
<reference evidence="1 2" key="1">
    <citation type="submission" date="2024-10" db="EMBL/GenBank/DDBJ databases">
        <title>Updated reference genomes for cyclostephanoid diatoms.</title>
        <authorList>
            <person name="Roberts W.R."/>
            <person name="Alverson A.J."/>
        </authorList>
    </citation>
    <scope>NUCLEOTIDE SEQUENCE [LARGE SCALE GENOMIC DNA]</scope>
    <source>
        <strain evidence="1 2">AJA010-31</strain>
    </source>
</reference>
<proteinExistence type="predicted"/>
<organism evidence="1 2">
    <name type="scientific">Cyclotella atomus</name>
    <dbReference type="NCBI Taxonomy" id="382360"/>
    <lineage>
        <taxon>Eukaryota</taxon>
        <taxon>Sar</taxon>
        <taxon>Stramenopiles</taxon>
        <taxon>Ochrophyta</taxon>
        <taxon>Bacillariophyta</taxon>
        <taxon>Coscinodiscophyceae</taxon>
        <taxon>Thalassiosirophycidae</taxon>
        <taxon>Stephanodiscales</taxon>
        <taxon>Stephanodiscaceae</taxon>
        <taxon>Cyclotella</taxon>
    </lineage>
</organism>
<dbReference type="EMBL" id="JALLPJ020001122">
    <property type="protein sequence ID" value="KAL3776026.1"/>
    <property type="molecule type" value="Genomic_DNA"/>
</dbReference>